<organism evidence="2 3">
    <name type="scientific">Rhodococcus pseudokoreensis</name>
    <dbReference type="NCBI Taxonomy" id="2811421"/>
    <lineage>
        <taxon>Bacteria</taxon>
        <taxon>Bacillati</taxon>
        <taxon>Actinomycetota</taxon>
        <taxon>Actinomycetes</taxon>
        <taxon>Mycobacteriales</taxon>
        <taxon>Nocardiaceae</taxon>
        <taxon>Rhodococcus</taxon>
    </lineage>
</organism>
<dbReference type="Gene3D" id="3.10.129.10">
    <property type="entry name" value="Hotdog Thioesterase"/>
    <property type="match status" value="2"/>
</dbReference>
<keyword evidence="3" id="KW-1185">Reference proteome</keyword>
<gene>
    <name evidence="2" type="ORF">JWS13_30275</name>
</gene>
<reference evidence="2 3" key="1">
    <citation type="journal article" date="2021" name="Microbiol. Resour. Announc.">
        <title>Complete Genome Sequences of Two Rhodococcus sp. Strains with Large and Linear Chromosomes, Isolated from Apple Rhizosphere.</title>
        <authorList>
            <person name="Benning S."/>
            <person name="Brugnone N."/>
            <person name="Siani R."/>
            <person name="Kublik S."/>
            <person name="Schloter M."/>
            <person name="Rad V."/>
        </authorList>
    </citation>
    <scope>NUCLEOTIDE SEQUENCE [LARGE SCALE GENOMIC DNA]</scope>
    <source>
        <strain evidence="2 3">R79</strain>
    </source>
</reference>
<reference evidence="2 3" key="2">
    <citation type="journal article" date="2022" name="Arch. Microbiol.">
        <title>Rhodococcus pseudokoreensis sp. nov. isolated from the rhizosphere of young M26 apple rootstocks.</title>
        <authorList>
            <person name="Kampfer P."/>
            <person name="Glaeser S.P."/>
            <person name="Blom J."/>
            <person name="Wolf J."/>
            <person name="Benning S."/>
            <person name="Schloter M."/>
            <person name="Neumann-Schaal M."/>
        </authorList>
    </citation>
    <scope>NUCLEOTIDE SEQUENCE [LARGE SCALE GENOMIC DNA]</scope>
    <source>
        <strain evidence="2 3">R79</strain>
    </source>
</reference>
<evidence type="ECO:0000259" key="1">
    <source>
        <dbReference type="Pfam" id="PF13622"/>
    </source>
</evidence>
<protein>
    <recommendedName>
        <fullName evidence="1">Acyl-CoA thioesterase-like N-terminal HotDog domain-containing protein</fullName>
    </recommendedName>
</protein>
<name>A0A974ZWJ7_9NOCA</name>
<dbReference type="InterPro" id="IPR049449">
    <property type="entry name" value="TesB_ACOT8-like_N"/>
</dbReference>
<evidence type="ECO:0000313" key="2">
    <source>
        <dbReference type="EMBL" id="QSE92592.1"/>
    </source>
</evidence>
<evidence type="ECO:0000313" key="3">
    <source>
        <dbReference type="Proteomes" id="UP000662986"/>
    </source>
</evidence>
<dbReference type="Proteomes" id="UP000662986">
    <property type="component" value="Chromosome"/>
</dbReference>
<accession>A0A974ZWJ7</accession>
<feature type="domain" description="Acyl-CoA thioesterase-like N-terminal HotDog" evidence="1">
    <location>
        <begin position="197"/>
        <end position="285"/>
    </location>
</feature>
<dbReference type="EMBL" id="CP070619">
    <property type="protein sequence ID" value="QSE92592.1"/>
    <property type="molecule type" value="Genomic_DNA"/>
</dbReference>
<proteinExistence type="predicted"/>
<dbReference type="CDD" id="cd03443">
    <property type="entry name" value="PaaI_thioesterase"/>
    <property type="match status" value="1"/>
</dbReference>
<dbReference type="Pfam" id="PF13622">
    <property type="entry name" value="4HBT_3"/>
    <property type="match status" value="1"/>
</dbReference>
<sequence>MAPLSVSAPGFEIGRHRARHPAEMLTGCRVTARGDDWATAAMILPRFATGPDVPLGWLGVAADSAAAQSLGGLFAQGLDVRTVDLRLDAVGPVPSPGTVVTARGDLISSNHRTGLSRIRIHGPDDAGIAVGTARFLVVPGSPPSPPSAPTSTVSKSATGGVPLLPSLDEIFGITDTARNGNSSVLTAELDPALCNRHGVVHGGLHVSLIDHAMRALVGHSGTHEDPGAPELLDLTLAYQRPLAPEVDGTVLLCATVERRGRRITTVNATLQTSTGRVLTSAQGTFLSTTEDRP</sequence>
<dbReference type="RefSeq" id="WP_206009056.1">
    <property type="nucleotide sequence ID" value="NZ_CP070619.1"/>
</dbReference>
<dbReference type="InterPro" id="IPR029069">
    <property type="entry name" value="HotDog_dom_sf"/>
</dbReference>
<dbReference type="SUPFAM" id="SSF54637">
    <property type="entry name" value="Thioesterase/thiol ester dehydrase-isomerase"/>
    <property type="match status" value="2"/>
</dbReference>